<feature type="transmembrane region" description="Helical" evidence="1">
    <location>
        <begin position="229"/>
        <end position="250"/>
    </location>
</feature>
<dbReference type="InterPro" id="IPR004704">
    <property type="entry name" value="PTS_IID_man"/>
</dbReference>
<keyword evidence="1" id="KW-0472">Membrane</keyword>
<protein>
    <submittedName>
        <fullName evidence="2">PTS mannose transporter subunit IID</fullName>
    </submittedName>
</protein>
<dbReference type="Pfam" id="PF03613">
    <property type="entry name" value="EIID-AGA"/>
    <property type="match status" value="1"/>
</dbReference>
<dbReference type="Proteomes" id="UP001054854">
    <property type="component" value="Unassembled WGS sequence"/>
</dbReference>
<dbReference type="InterPro" id="IPR050303">
    <property type="entry name" value="GatZ_KbaZ_carbometab"/>
</dbReference>
<dbReference type="EMBL" id="BNEK01000002">
    <property type="protein sequence ID" value="GHJ26826.1"/>
    <property type="molecule type" value="Genomic_DNA"/>
</dbReference>
<evidence type="ECO:0000256" key="1">
    <source>
        <dbReference type="SAM" id="Phobius"/>
    </source>
</evidence>
<dbReference type="PROSITE" id="PS51108">
    <property type="entry name" value="PTS_EIID"/>
    <property type="match status" value="1"/>
</dbReference>
<keyword evidence="3" id="KW-1185">Reference proteome</keyword>
<dbReference type="PANTHER" id="PTHR32502">
    <property type="entry name" value="N-ACETYLGALACTOSAMINE PERMEASE II COMPONENT-RELATED"/>
    <property type="match status" value="1"/>
</dbReference>
<accession>A0ABQ3TV68</accession>
<keyword evidence="1" id="KW-0812">Transmembrane</keyword>
<gene>
    <name evidence="2" type="ORF">TPA0910_12590</name>
</gene>
<dbReference type="PANTHER" id="PTHR32502:SF23">
    <property type="entry name" value="TRANSPORT PROTEIN, PTS SYSTEM"/>
    <property type="match status" value="1"/>
</dbReference>
<organism evidence="2 3">
    <name type="scientific">Streptomyces hygroscopicus</name>
    <dbReference type="NCBI Taxonomy" id="1912"/>
    <lineage>
        <taxon>Bacteria</taxon>
        <taxon>Bacillati</taxon>
        <taxon>Actinomycetota</taxon>
        <taxon>Actinomycetes</taxon>
        <taxon>Kitasatosporales</taxon>
        <taxon>Streptomycetaceae</taxon>
        <taxon>Streptomyces</taxon>
        <taxon>Streptomyces violaceusniger group</taxon>
    </lineage>
</organism>
<keyword evidence="1" id="KW-1133">Transmembrane helix</keyword>
<evidence type="ECO:0000313" key="2">
    <source>
        <dbReference type="EMBL" id="GHJ26826.1"/>
    </source>
</evidence>
<comment type="caution">
    <text evidence="2">The sequence shown here is derived from an EMBL/GenBank/DDBJ whole genome shotgun (WGS) entry which is preliminary data.</text>
</comment>
<name>A0ABQ3TV68_STRHY</name>
<feature type="transmembrane region" description="Helical" evidence="1">
    <location>
        <begin position="186"/>
        <end position="209"/>
    </location>
</feature>
<reference evidence="2" key="1">
    <citation type="submission" date="2024-05" db="EMBL/GenBank/DDBJ databases">
        <title>Whole genome shotgun sequence of Streptomyces hygroscopicus NBRC 113678.</title>
        <authorList>
            <person name="Komaki H."/>
            <person name="Tamura T."/>
        </authorList>
    </citation>
    <scope>NUCLEOTIDE SEQUENCE</scope>
    <source>
        <strain evidence="2">N11-34</strain>
    </source>
</reference>
<evidence type="ECO:0000313" key="3">
    <source>
        <dbReference type="Proteomes" id="UP001054854"/>
    </source>
</evidence>
<dbReference type="RefSeq" id="WP_030827249.1">
    <property type="nucleotide sequence ID" value="NZ_BBON01000022.1"/>
</dbReference>
<feature type="transmembrane region" description="Helical" evidence="1">
    <location>
        <begin position="121"/>
        <end position="139"/>
    </location>
</feature>
<feature type="transmembrane region" description="Helical" evidence="1">
    <location>
        <begin position="145"/>
        <end position="165"/>
    </location>
</feature>
<feature type="transmembrane region" description="Helical" evidence="1">
    <location>
        <begin position="257"/>
        <end position="280"/>
    </location>
</feature>
<sequence>MADVQRQPEVRALPKKEFRSIFWRSFSLLGSFNFERMEGLGFLYAMLPSLKRIYRDDEAGLKNAMSRHLETFNMTVAPSPLVMGTAVAMEEKAKADPTFDTTAISAVKVSLMGPLSGIGDTFFWGIFRILAVSLAIGFAQQGSVLGPIVLLVVFNIPNFLTRWYSLKFGYSQGQGIMRSMGSANTMQLFTYCAGIVGAMAMGSMTAFWVPITSPLKFTISKNHIVIQDYLDQIFPALLPIAFTLGVLWLLKKRLPVMGVIGIVIAGGFLLGALGIIAGAAE</sequence>
<proteinExistence type="predicted"/>